<dbReference type="InterPro" id="IPR029058">
    <property type="entry name" value="AB_hydrolase_fold"/>
</dbReference>
<dbReference type="RefSeq" id="XP_067549757.1">
    <property type="nucleotide sequence ID" value="XM_067691387.1"/>
</dbReference>
<gene>
    <name evidence="1" type="ORF">I9W82_002522</name>
</gene>
<reference evidence="1 2" key="1">
    <citation type="submission" date="2020-12" db="EMBL/GenBank/DDBJ databases">
        <title>Effect of drift, selection, and recombination on the evolution of hybrid genomes in Candida yeast pathogens.</title>
        <authorList>
            <person name="Mixao V."/>
            <person name="Ksiezopolska E."/>
            <person name="Saus E."/>
            <person name="Boekhout T."/>
            <person name="Gacser A."/>
            <person name="Gabaldon T."/>
        </authorList>
    </citation>
    <scope>NUCLEOTIDE SEQUENCE [LARGE SCALE GENOMIC DNA]</scope>
    <source>
        <strain evidence="1 2">BP57</strain>
    </source>
</reference>
<dbReference type="GeneID" id="93651151"/>
<dbReference type="PANTHER" id="PTHR31591:SF1">
    <property type="entry name" value="UPF0613 PROTEIN PB24D3.06C"/>
    <property type="match status" value="1"/>
</dbReference>
<organism evidence="1 2">
    <name type="scientific">Candida metapsilosis</name>
    <dbReference type="NCBI Taxonomy" id="273372"/>
    <lineage>
        <taxon>Eukaryota</taxon>
        <taxon>Fungi</taxon>
        <taxon>Dikarya</taxon>
        <taxon>Ascomycota</taxon>
        <taxon>Saccharomycotina</taxon>
        <taxon>Pichiomycetes</taxon>
        <taxon>Debaryomycetaceae</taxon>
        <taxon>Candida/Lodderomyces clade</taxon>
        <taxon>Candida</taxon>
    </lineage>
</organism>
<dbReference type="Proteomes" id="UP000669133">
    <property type="component" value="Unassembled WGS sequence"/>
</dbReference>
<dbReference type="PANTHER" id="PTHR31591">
    <property type="entry name" value="UPF0613 PROTEIN PB24D3.06C"/>
    <property type="match status" value="1"/>
</dbReference>
<dbReference type="Gene3D" id="3.40.50.1820">
    <property type="entry name" value="alpha/beta hydrolase"/>
    <property type="match status" value="1"/>
</dbReference>
<accession>A0A8H7ZII8</accession>
<name>A0A8H7ZII8_9ASCO</name>
<dbReference type="AlphaFoldDB" id="A0A8H7ZII8"/>
<evidence type="ECO:0000313" key="1">
    <source>
        <dbReference type="EMBL" id="KAG5420641.1"/>
    </source>
</evidence>
<dbReference type="OrthoDB" id="10034502at2759"/>
<dbReference type="SUPFAM" id="SSF53474">
    <property type="entry name" value="alpha/beta-Hydrolases"/>
    <property type="match status" value="1"/>
</dbReference>
<protein>
    <recommendedName>
        <fullName evidence="3">DUF1749-domain-containing protein</fullName>
    </recommendedName>
</protein>
<proteinExistence type="predicted"/>
<keyword evidence="2" id="KW-1185">Reference proteome</keyword>
<evidence type="ECO:0008006" key="3">
    <source>
        <dbReference type="Google" id="ProtNLM"/>
    </source>
</evidence>
<dbReference type="InterPro" id="IPR013744">
    <property type="entry name" value="SidJ"/>
</dbReference>
<sequence length="312" mass="34606">MSLSKVPPQEGIVHTYGFNLTAFEFTGYSKKSTPNIILFVGGLGNGLLNIPYLPDLARAASGFKSKDGESWNLVQVLLSSAYSGFGTSSLEKDSKQIRKAIEYFRSEAGGKRRKIVLMGHSTGCQNSLHYLINVNNKEEISDSSKVQGAILQASVSDSEAFSNDIKQEELDALHKEVYDDYIKQGKASHILPEKFRRLVFNTPVTAYRFYSLTSKRGDDDFFSSYLTDDDFKKTFGKITAPLLLLYSGKDQFVPASVDKAELVSRFRNSTPSDYWNKNSKIIDGARHDLGEGSDAGVIEVLTESVEKFIADV</sequence>
<dbReference type="EMBL" id="JAEOAQ010000002">
    <property type="protein sequence ID" value="KAG5420641.1"/>
    <property type="molecule type" value="Genomic_DNA"/>
</dbReference>
<comment type="caution">
    <text evidence="1">The sequence shown here is derived from an EMBL/GenBank/DDBJ whole genome shotgun (WGS) entry which is preliminary data.</text>
</comment>
<dbReference type="Pfam" id="PF08538">
    <property type="entry name" value="DUF1749"/>
    <property type="match status" value="1"/>
</dbReference>
<evidence type="ECO:0000313" key="2">
    <source>
        <dbReference type="Proteomes" id="UP000669133"/>
    </source>
</evidence>